<protein>
    <submittedName>
        <fullName evidence="8">WD repeat-containing protein 6</fullName>
    </submittedName>
</protein>
<evidence type="ECO:0000256" key="5">
    <source>
        <dbReference type="ARBA" id="ARBA00022737"/>
    </source>
</evidence>
<keyword evidence="4" id="KW-0819">tRNA processing</keyword>
<dbReference type="InterPro" id="IPR001680">
    <property type="entry name" value="WD40_rpt"/>
</dbReference>
<dbReference type="Pfam" id="PF00400">
    <property type="entry name" value="WD40"/>
    <property type="match status" value="1"/>
</dbReference>
<sequence>MTLRHILRMGSNFDRRDSEVMLRRLLLAQKTASRSASAMPHESGESLSYIHHPILQWDNHLSSDPKFHLENLSTLYHHTGKHIWALDILRTPRSTVIYTGGADGGLKAIELGPVNSKVLSAKASLKDEKTLVRTDERIKAFEFVTDDCFIAVTARGQIRTGRFHPGPNSLWEQDDRISWEDVSTEPDLASFAFIASLPHRGFAVIGNANGLLRLYDHRSKTISVITETGRRPMDLYILDHHREGSSDGQAGSFSILATRATSDYADLIVVTSPTTSSPQVDIFELALPSTFKVTSSTYLCGRRYITFGSLLGGLAVYDMSAHSNAPLEPSVCIRRVHGFDVVTSQTHVLSRIEADGTLVDYFITCGRDSFYCLHELKAAAEPGGVVRLKTIHRSSPSLKQTVEGAYFEEKTGDLMLYGFRSKDFVIWNETTRSELLTIGCGGVHRSWAYCNIKALPGCATFLWNQAKNLYAVRMTAPLQRTLRLGSHGREIKCMQTTNSTLPLFATGGEDTTVRIFKPAPSAAKRPQGAFESLRVLNPHNTGLQQVTWSSDGRFLFTSAGQEELFVWRARSIPVFGLAIVQEASCPKDDPQSDLRITSFDVLDVTGDNGEDRFLFCLVCSNSTVKIFYYTSSDAGSQFLLLARGTYMTNCLTQAHFLVAHSSINLITSATDGHFAVWDLGHILGPLFSVESSKIIPRPAALSDGVKVADISSYTRYQIHLNSIKSIEYVEISDSTKLIIAGGDDNSLSISLLKLQTSDLAKDGEVTTVSIPDAHAAAVTTIKAFHRQTQALQPTNSKSSFLVATSGNDHRIKIWSVTIDLEKKGAHAIDVVEKLNRYSPVADISSMDITCIPDTNSRSSPETHLKLLVCGVGMEMLDIQIS</sequence>
<evidence type="ECO:0000256" key="4">
    <source>
        <dbReference type="ARBA" id="ARBA00022694"/>
    </source>
</evidence>
<dbReference type="PANTHER" id="PTHR14344:SF3">
    <property type="entry name" value="WD REPEAT-CONTAINING PROTEIN 6"/>
    <property type="match status" value="1"/>
</dbReference>
<evidence type="ECO:0000256" key="3">
    <source>
        <dbReference type="ARBA" id="ARBA00022574"/>
    </source>
</evidence>
<evidence type="ECO:0000313" key="9">
    <source>
        <dbReference type="Proteomes" id="UP001583193"/>
    </source>
</evidence>
<keyword evidence="2" id="KW-0963">Cytoplasm</keyword>
<keyword evidence="3 7" id="KW-0853">WD repeat</keyword>
<reference evidence="8 9" key="1">
    <citation type="journal article" date="2024" name="IMA Fungus">
        <title>IMA Genome - F19 : A genome assembly and annotation guide to empower mycologists, including annotated draft genome sequences of Ceratocystis pirilliformis, Diaporthe australafricana, Fusarium ophioides, Paecilomyces lecythidis, and Sporothrix stenoceras.</title>
        <authorList>
            <person name="Aylward J."/>
            <person name="Wilson A.M."/>
            <person name="Visagie C.M."/>
            <person name="Spraker J."/>
            <person name="Barnes I."/>
            <person name="Buitendag C."/>
            <person name="Ceriani C."/>
            <person name="Del Mar Angel L."/>
            <person name="du Plessis D."/>
            <person name="Fuchs T."/>
            <person name="Gasser K."/>
            <person name="Kramer D."/>
            <person name="Li W."/>
            <person name="Munsamy K."/>
            <person name="Piso A."/>
            <person name="Price J.L."/>
            <person name="Sonnekus B."/>
            <person name="Thomas C."/>
            <person name="van der Nest A."/>
            <person name="van Dijk A."/>
            <person name="van Heerden A."/>
            <person name="van Vuuren N."/>
            <person name="Yilmaz N."/>
            <person name="Duong T.A."/>
            <person name="van der Merwe N.A."/>
            <person name="Wingfield M.J."/>
            <person name="Wingfield B.D."/>
        </authorList>
    </citation>
    <scope>NUCLEOTIDE SEQUENCE [LARGE SCALE GENOMIC DNA]</scope>
    <source>
        <strain evidence="8 9">CMW 18167</strain>
    </source>
</reference>
<evidence type="ECO:0000256" key="6">
    <source>
        <dbReference type="ARBA" id="ARBA00038255"/>
    </source>
</evidence>
<feature type="repeat" description="WD" evidence="7">
    <location>
        <begin position="536"/>
        <end position="571"/>
    </location>
</feature>
<proteinExistence type="inferred from homology"/>
<keyword evidence="9" id="KW-1185">Reference proteome</keyword>
<dbReference type="PROSITE" id="PS50082">
    <property type="entry name" value="WD_REPEATS_2"/>
    <property type="match status" value="1"/>
</dbReference>
<name>A0ABR3YA91_9EURO</name>
<evidence type="ECO:0000256" key="1">
    <source>
        <dbReference type="ARBA" id="ARBA00004496"/>
    </source>
</evidence>
<organism evidence="8 9">
    <name type="scientific">Paecilomyces lecythidis</name>
    <dbReference type="NCBI Taxonomy" id="3004212"/>
    <lineage>
        <taxon>Eukaryota</taxon>
        <taxon>Fungi</taxon>
        <taxon>Dikarya</taxon>
        <taxon>Ascomycota</taxon>
        <taxon>Pezizomycotina</taxon>
        <taxon>Eurotiomycetes</taxon>
        <taxon>Eurotiomycetidae</taxon>
        <taxon>Eurotiales</taxon>
        <taxon>Thermoascaceae</taxon>
        <taxon>Paecilomyces</taxon>
    </lineage>
</organism>
<dbReference type="PANTHER" id="PTHR14344">
    <property type="entry name" value="WD REPEAT PROTEIN"/>
    <property type="match status" value="1"/>
</dbReference>
<dbReference type="InterPro" id="IPR051973">
    <property type="entry name" value="tRNA_Anticodon_Mtase-Reg"/>
</dbReference>
<dbReference type="EMBL" id="JAVDPF010000003">
    <property type="protein sequence ID" value="KAL1884876.1"/>
    <property type="molecule type" value="Genomic_DNA"/>
</dbReference>
<dbReference type="InterPro" id="IPR015943">
    <property type="entry name" value="WD40/YVTN_repeat-like_dom_sf"/>
</dbReference>
<evidence type="ECO:0000256" key="2">
    <source>
        <dbReference type="ARBA" id="ARBA00022490"/>
    </source>
</evidence>
<evidence type="ECO:0000256" key="7">
    <source>
        <dbReference type="PROSITE-ProRule" id="PRU00221"/>
    </source>
</evidence>
<evidence type="ECO:0000313" key="8">
    <source>
        <dbReference type="EMBL" id="KAL1884876.1"/>
    </source>
</evidence>
<dbReference type="SMART" id="SM00320">
    <property type="entry name" value="WD40"/>
    <property type="match status" value="5"/>
</dbReference>
<accession>A0ABR3YA91</accession>
<dbReference type="InterPro" id="IPR036322">
    <property type="entry name" value="WD40_repeat_dom_sf"/>
</dbReference>
<dbReference type="Proteomes" id="UP001583193">
    <property type="component" value="Unassembled WGS sequence"/>
</dbReference>
<dbReference type="Gene3D" id="2.130.10.10">
    <property type="entry name" value="YVTN repeat-like/Quinoprotein amine dehydrogenase"/>
    <property type="match status" value="2"/>
</dbReference>
<dbReference type="SUPFAM" id="SSF50978">
    <property type="entry name" value="WD40 repeat-like"/>
    <property type="match status" value="2"/>
</dbReference>
<comment type="subcellular location">
    <subcellularLocation>
        <location evidence="1">Cytoplasm</location>
    </subcellularLocation>
</comment>
<gene>
    <name evidence="8" type="primary">WDR6</name>
    <name evidence="8" type="ORF">Plec18167_001532</name>
</gene>
<comment type="similarity">
    <text evidence="6">Belongs to the WD repeat WDR6 family.</text>
</comment>
<comment type="caution">
    <text evidence="8">The sequence shown here is derived from an EMBL/GenBank/DDBJ whole genome shotgun (WGS) entry which is preliminary data.</text>
</comment>
<keyword evidence="5" id="KW-0677">Repeat</keyword>